<dbReference type="PANTHER" id="PTHR43386:SF1">
    <property type="entry name" value="D,D-DIPEPTIDE TRANSPORT SYSTEM PERMEASE PROTEIN DDPC-RELATED"/>
    <property type="match status" value="1"/>
</dbReference>
<comment type="similarity">
    <text evidence="7">Belongs to the binding-protein-dependent transport system permease family. OppBC subfamily.</text>
</comment>
<proteinExistence type="inferred from homology"/>
<evidence type="ECO:0000256" key="8">
    <source>
        <dbReference type="RuleBase" id="RU363032"/>
    </source>
</evidence>
<reference evidence="10 11" key="1">
    <citation type="submission" date="2020-04" db="EMBL/GenBank/DDBJ databases">
        <authorList>
            <person name="Pajer P."/>
            <person name="Broz P."/>
        </authorList>
    </citation>
    <scope>NUCLEOTIDE SEQUENCE [LARGE SCALE GENOMIC DNA]</scope>
    <source>
        <strain evidence="11">NRL-ATB46093</strain>
    </source>
</reference>
<keyword evidence="11" id="KW-1185">Reference proteome</keyword>
<keyword evidence="6 8" id="KW-0472">Membrane</keyword>
<dbReference type="NCBIfam" id="TIGR02790">
    <property type="entry name" value="nickel_nikC"/>
    <property type="match status" value="1"/>
</dbReference>
<keyword evidence="4 8" id="KW-0812">Transmembrane</keyword>
<evidence type="ECO:0000256" key="7">
    <source>
        <dbReference type="ARBA" id="ARBA00024202"/>
    </source>
</evidence>
<keyword evidence="3" id="KW-1003">Cell membrane</keyword>
<feature type="transmembrane region" description="Helical" evidence="8">
    <location>
        <begin position="161"/>
        <end position="178"/>
    </location>
</feature>
<reference evidence="11" key="2">
    <citation type="submission" date="2020-06" db="EMBL/GenBank/DDBJ databases">
        <title>Isolation of Planomicrobium glaciei.</title>
        <authorList>
            <person name="Malisova L."/>
            <person name="Safrankova R."/>
            <person name="Jakubu V."/>
            <person name="Spanelova P."/>
        </authorList>
    </citation>
    <scope>NUCLEOTIDE SEQUENCE [LARGE SCALE GENOMIC DNA]</scope>
    <source>
        <strain evidence="11">NRL-ATB46093</strain>
    </source>
</reference>
<dbReference type="InterPro" id="IPR050366">
    <property type="entry name" value="BP-dependent_transpt_permease"/>
</dbReference>
<dbReference type="EMBL" id="CP051177">
    <property type="protein sequence ID" value="QKX51984.1"/>
    <property type="molecule type" value="Genomic_DNA"/>
</dbReference>
<accession>A0A7H8QD85</accession>
<dbReference type="Pfam" id="PF00528">
    <property type="entry name" value="BPD_transp_1"/>
    <property type="match status" value="1"/>
</dbReference>
<dbReference type="InterPro" id="IPR035906">
    <property type="entry name" value="MetI-like_sf"/>
</dbReference>
<feature type="transmembrane region" description="Helical" evidence="8">
    <location>
        <begin position="37"/>
        <end position="60"/>
    </location>
</feature>
<evidence type="ECO:0000256" key="1">
    <source>
        <dbReference type="ARBA" id="ARBA00004651"/>
    </source>
</evidence>
<dbReference type="Pfam" id="PF12911">
    <property type="entry name" value="OppC_N"/>
    <property type="match status" value="1"/>
</dbReference>
<sequence>MQLDCGYCANVHGSTHFIEGKGSVLISSIRIARKSQAAILIGSATLAAFFLIAILAPWIAPNDPIQVNLAFKLSPPSLDYPLGTDHLGRCNLSRLLYGARVSLGFASLIFVAALGFGLVIGTIAGYKGGVIDAVLMRFCEGVMAFPNLVLVLGIVGLLGPGLWQVVMALMMVQWVYYARMIRNMIVGLKEQNFILAARISGSSTGKIIRRHMIPNVLPPVLVMGTLEMGWAIMDLSALSFLGLGVQPPTAEWGAMILEGKNFIRSQPELMLYPGIMILLVVISFNVLGEGLSEKYGIKKR</sequence>
<feature type="transmembrane region" description="Helical" evidence="8">
    <location>
        <begin position="216"/>
        <end position="233"/>
    </location>
</feature>
<dbReference type="CDD" id="cd06261">
    <property type="entry name" value="TM_PBP2"/>
    <property type="match status" value="1"/>
</dbReference>
<evidence type="ECO:0000256" key="6">
    <source>
        <dbReference type="ARBA" id="ARBA00023136"/>
    </source>
</evidence>
<evidence type="ECO:0000259" key="9">
    <source>
        <dbReference type="PROSITE" id="PS50928"/>
    </source>
</evidence>
<evidence type="ECO:0000256" key="2">
    <source>
        <dbReference type="ARBA" id="ARBA00022448"/>
    </source>
</evidence>
<dbReference type="InterPro" id="IPR053385">
    <property type="entry name" value="ABC_transport_permease"/>
</dbReference>
<keyword evidence="2 8" id="KW-0813">Transport</keyword>
<dbReference type="GO" id="GO:0015099">
    <property type="term" value="F:nickel cation transmembrane transporter activity"/>
    <property type="evidence" value="ECO:0007669"/>
    <property type="project" value="InterPro"/>
</dbReference>
<evidence type="ECO:0000313" key="10">
    <source>
        <dbReference type="EMBL" id="QKX51984.1"/>
    </source>
</evidence>
<protein>
    <submittedName>
        <fullName evidence="10">Nickel ABC transporter permease subunit NikC</fullName>
    </submittedName>
</protein>
<dbReference type="AlphaFoldDB" id="A0A7H8QD85"/>
<dbReference type="Gene3D" id="1.10.3720.10">
    <property type="entry name" value="MetI-like"/>
    <property type="match status" value="1"/>
</dbReference>
<evidence type="ECO:0000313" key="11">
    <source>
        <dbReference type="Proteomes" id="UP000509222"/>
    </source>
</evidence>
<dbReference type="InterPro" id="IPR025966">
    <property type="entry name" value="OppC_N"/>
</dbReference>
<feature type="transmembrane region" description="Helical" evidence="8">
    <location>
        <begin position="270"/>
        <end position="291"/>
    </location>
</feature>
<comment type="subcellular location">
    <subcellularLocation>
        <location evidence="1 8">Cell membrane</location>
        <topology evidence="1 8">Multi-pass membrane protein</topology>
    </subcellularLocation>
</comment>
<name>A0A7H8QD85_9BACL</name>
<dbReference type="InterPro" id="IPR000515">
    <property type="entry name" value="MetI-like"/>
</dbReference>
<dbReference type="SUPFAM" id="SSF161098">
    <property type="entry name" value="MetI-like"/>
    <property type="match status" value="1"/>
</dbReference>
<keyword evidence="5 8" id="KW-1133">Transmembrane helix</keyword>
<organism evidence="10 11">
    <name type="scientific">Planococcus glaciei</name>
    <dbReference type="NCBI Taxonomy" id="459472"/>
    <lineage>
        <taxon>Bacteria</taxon>
        <taxon>Bacillati</taxon>
        <taxon>Bacillota</taxon>
        <taxon>Bacilli</taxon>
        <taxon>Bacillales</taxon>
        <taxon>Caryophanaceae</taxon>
        <taxon>Planococcus</taxon>
    </lineage>
</organism>
<dbReference type="NCBIfam" id="NF045474">
    <property type="entry name" value="Opp2C"/>
    <property type="match status" value="1"/>
</dbReference>
<evidence type="ECO:0000256" key="5">
    <source>
        <dbReference type="ARBA" id="ARBA00022989"/>
    </source>
</evidence>
<gene>
    <name evidence="10" type="primary">nikC</name>
    <name evidence="10" type="ORF">HF394_16150</name>
</gene>
<feature type="domain" description="ABC transmembrane type-1" evidence="9">
    <location>
        <begin position="99"/>
        <end position="288"/>
    </location>
</feature>
<dbReference type="Proteomes" id="UP000509222">
    <property type="component" value="Chromosome"/>
</dbReference>
<dbReference type="InterPro" id="IPR014157">
    <property type="entry name" value="Nickel_NikC"/>
</dbReference>
<dbReference type="PROSITE" id="PS50928">
    <property type="entry name" value="ABC_TM1"/>
    <property type="match status" value="1"/>
</dbReference>
<evidence type="ECO:0000256" key="3">
    <source>
        <dbReference type="ARBA" id="ARBA00022475"/>
    </source>
</evidence>
<evidence type="ECO:0000256" key="4">
    <source>
        <dbReference type="ARBA" id="ARBA00022692"/>
    </source>
</evidence>
<feature type="transmembrane region" description="Helical" evidence="8">
    <location>
        <begin position="103"/>
        <end position="126"/>
    </location>
</feature>
<dbReference type="GO" id="GO:0005886">
    <property type="term" value="C:plasma membrane"/>
    <property type="evidence" value="ECO:0007669"/>
    <property type="project" value="UniProtKB-SubCell"/>
</dbReference>
<feature type="transmembrane region" description="Helical" evidence="8">
    <location>
        <begin position="138"/>
        <end position="155"/>
    </location>
</feature>
<dbReference type="PANTHER" id="PTHR43386">
    <property type="entry name" value="OLIGOPEPTIDE TRANSPORT SYSTEM PERMEASE PROTEIN APPC"/>
    <property type="match status" value="1"/>
</dbReference>